<dbReference type="GO" id="GO:0046872">
    <property type="term" value="F:metal ion binding"/>
    <property type="evidence" value="ECO:0007669"/>
    <property type="project" value="UniProtKB-KW"/>
</dbReference>
<dbReference type="PROSITE" id="PS00191">
    <property type="entry name" value="CYTOCHROME_B5_1"/>
    <property type="match status" value="1"/>
</dbReference>
<gene>
    <name evidence="5" type="ORF">H257_08995</name>
</gene>
<dbReference type="GO" id="GO:0020037">
    <property type="term" value="F:heme binding"/>
    <property type="evidence" value="ECO:0007669"/>
    <property type="project" value="InterPro"/>
</dbReference>
<dbReference type="InterPro" id="IPR018506">
    <property type="entry name" value="Cyt_B5_heme-BS"/>
</dbReference>
<evidence type="ECO:0000256" key="3">
    <source>
        <dbReference type="ARBA" id="ARBA00023004"/>
    </source>
</evidence>
<name>W4GDT3_APHAT</name>
<dbReference type="GeneID" id="20810991"/>
<organism evidence="5">
    <name type="scientific">Aphanomyces astaci</name>
    <name type="common">Crayfish plague agent</name>
    <dbReference type="NCBI Taxonomy" id="112090"/>
    <lineage>
        <taxon>Eukaryota</taxon>
        <taxon>Sar</taxon>
        <taxon>Stramenopiles</taxon>
        <taxon>Oomycota</taxon>
        <taxon>Saprolegniomycetes</taxon>
        <taxon>Saprolegniales</taxon>
        <taxon>Verrucalvaceae</taxon>
        <taxon>Aphanomyces</taxon>
    </lineage>
</organism>
<dbReference type="RefSeq" id="XP_009833404.1">
    <property type="nucleotide sequence ID" value="XM_009835102.1"/>
</dbReference>
<dbReference type="SUPFAM" id="SSF55856">
    <property type="entry name" value="Cytochrome b5-like heme/steroid binding domain"/>
    <property type="match status" value="1"/>
</dbReference>
<dbReference type="Pfam" id="PF00173">
    <property type="entry name" value="Cyt-b5"/>
    <property type="match status" value="1"/>
</dbReference>
<keyword evidence="3" id="KW-0408">Iron</keyword>
<dbReference type="InterPro" id="IPR001199">
    <property type="entry name" value="Cyt_B5-like_heme/steroid-bd"/>
</dbReference>
<dbReference type="OrthoDB" id="260519at2759"/>
<keyword evidence="1" id="KW-0349">Heme</keyword>
<reference evidence="5" key="1">
    <citation type="submission" date="2013-12" db="EMBL/GenBank/DDBJ databases">
        <title>The Genome Sequence of Aphanomyces astaci APO3.</title>
        <authorList>
            <consortium name="The Broad Institute Genomics Platform"/>
            <person name="Russ C."/>
            <person name="Tyler B."/>
            <person name="van West P."/>
            <person name="Dieguez-Uribeondo J."/>
            <person name="Young S.K."/>
            <person name="Zeng Q."/>
            <person name="Gargeya S."/>
            <person name="Fitzgerald M."/>
            <person name="Abouelleil A."/>
            <person name="Alvarado L."/>
            <person name="Chapman S.B."/>
            <person name="Gainer-Dewar J."/>
            <person name="Goldberg J."/>
            <person name="Griggs A."/>
            <person name="Gujja S."/>
            <person name="Hansen M."/>
            <person name="Howarth C."/>
            <person name="Imamovic A."/>
            <person name="Ireland A."/>
            <person name="Larimer J."/>
            <person name="McCowan C."/>
            <person name="Murphy C."/>
            <person name="Pearson M."/>
            <person name="Poon T.W."/>
            <person name="Priest M."/>
            <person name="Roberts A."/>
            <person name="Saif S."/>
            <person name="Shea T."/>
            <person name="Sykes S."/>
            <person name="Wortman J."/>
            <person name="Nusbaum C."/>
            <person name="Birren B."/>
        </authorList>
    </citation>
    <scope>NUCLEOTIDE SEQUENCE [LARGE SCALE GENOMIC DNA]</scope>
    <source>
        <strain evidence="5">APO3</strain>
    </source>
</reference>
<evidence type="ECO:0000313" key="5">
    <source>
        <dbReference type="EMBL" id="ETV77098.1"/>
    </source>
</evidence>
<dbReference type="InterPro" id="IPR036400">
    <property type="entry name" value="Cyt_B5-like_heme/steroid_sf"/>
</dbReference>
<evidence type="ECO:0000256" key="2">
    <source>
        <dbReference type="ARBA" id="ARBA00022723"/>
    </source>
</evidence>
<keyword evidence="2" id="KW-0479">Metal-binding</keyword>
<evidence type="ECO:0000259" key="4">
    <source>
        <dbReference type="Pfam" id="PF00173"/>
    </source>
</evidence>
<dbReference type="EMBL" id="KI913134">
    <property type="protein sequence ID" value="ETV77098.1"/>
    <property type="molecule type" value="Genomic_DNA"/>
</dbReference>
<proteinExistence type="predicted"/>
<protein>
    <recommendedName>
        <fullName evidence="4">Cytochrome b5 heme-binding domain-containing protein</fullName>
    </recommendedName>
</protein>
<dbReference type="AlphaFoldDB" id="W4GDT3"/>
<sequence length="89" mass="9716">MLVVVEFGDDVANEKVYNVTKYLDAHPGGAEIVLDLVAKLATTPLKPSNTRCTPAKCYNVLDRHVEEAAQMSVNKASPSSGETCFWTCR</sequence>
<feature type="domain" description="Cytochrome b5 heme-binding" evidence="4">
    <location>
        <begin position="12"/>
        <end position="49"/>
    </location>
</feature>
<dbReference type="VEuPathDB" id="FungiDB:H257_08995"/>
<dbReference type="Gene3D" id="3.10.120.10">
    <property type="entry name" value="Cytochrome b5-like heme/steroid binding domain"/>
    <property type="match status" value="1"/>
</dbReference>
<accession>W4GDT3</accession>
<evidence type="ECO:0000256" key="1">
    <source>
        <dbReference type="ARBA" id="ARBA00022617"/>
    </source>
</evidence>